<evidence type="ECO:0000313" key="3">
    <source>
        <dbReference type="EMBL" id="KAB5517135.1"/>
    </source>
</evidence>
<keyword evidence="2" id="KW-0732">Signal</keyword>
<feature type="compositionally biased region" description="Basic residues" evidence="1">
    <location>
        <begin position="75"/>
        <end position="85"/>
    </location>
</feature>
<evidence type="ECO:0000256" key="1">
    <source>
        <dbReference type="SAM" id="MobiDB-lite"/>
    </source>
</evidence>
<feature type="region of interest" description="Disordered" evidence="1">
    <location>
        <begin position="67"/>
        <end position="90"/>
    </location>
</feature>
<name>A0A5N5JI85_PANHP</name>
<keyword evidence="4" id="KW-1185">Reference proteome</keyword>
<gene>
    <name evidence="3" type="ORF">PHYPO_G00185930</name>
</gene>
<sequence>MAAQSLLLHLFTSSLCAPPSVKPAHSSHSPLLMSERAGPRAHPDVFPFRELRVSSWSTVTGACFATEKKTQERKKERKKKKKKSTEKKWECSADNTLPGSHFLSTPQLALGMGLHLPRVHFFTGGCGHPWAGQTA</sequence>
<protein>
    <recommendedName>
        <fullName evidence="5">Secreted protein</fullName>
    </recommendedName>
</protein>
<feature type="chain" id="PRO_5024295529" description="Secreted protein" evidence="2">
    <location>
        <begin position="17"/>
        <end position="135"/>
    </location>
</feature>
<evidence type="ECO:0000313" key="4">
    <source>
        <dbReference type="Proteomes" id="UP000327468"/>
    </source>
</evidence>
<accession>A0A5N5JI85</accession>
<evidence type="ECO:0008006" key="5">
    <source>
        <dbReference type="Google" id="ProtNLM"/>
    </source>
</evidence>
<reference evidence="3 4" key="1">
    <citation type="submission" date="2019-06" db="EMBL/GenBank/DDBJ databases">
        <title>A chromosome-scale genome assembly of the striped catfish, Pangasianodon hypophthalmus.</title>
        <authorList>
            <person name="Wen M."/>
            <person name="Zahm M."/>
            <person name="Roques C."/>
            <person name="Cabau C."/>
            <person name="Klopp C."/>
            <person name="Donnadieu C."/>
            <person name="Jouanno E."/>
            <person name="Avarre J.-C."/>
            <person name="Campet M."/>
            <person name="Ha T.T.T."/>
            <person name="Dugue R."/>
            <person name="Lampietro C."/>
            <person name="Louis A."/>
            <person name="Herpin A."/>
            <person name="Echchiki A."/>
            <person name="Berthelot C."/>
            <person name="Parey E."/>
            <person name="Roest-Crollius H."/>
            <person name="Braasch I."/>
            <person name="Postlethwait J."/>
            <person name="Bobe J."/>
            <person name="Montfort J."/>
            <person name="Bouchez O."/>
            <person name="Begum T."/>
            <person name="Schartl M."/>
            <person name="Guiguen Y."/>
        </authorList>
    </citation>
    <scope>NUCLEOTIDE SEQUENCE [LARGE SCALE GENOMIC DNA]</scope>
    <source>
        <strain evidence="3 4">Indonesia</strain>
        <tissue evidence="3">Blood</tissue>
    </source>
</reference>
<dbReference type="Proteomes" id="UP000327468">
    <property type="component" value="Chromosome 30"/>
</dbReference>
<dbReference type="AlphaFoldDB" id="A0A5N5JI85"/>
<organism evidence="3 4">
    <name type="scientific">Pangasianodon hypophthalmus</name>
    <name type="common">Striped catfish</name>
    <name type="synonym">Helicophagus hypophthalmus</name>
    <dbReference type="NCBI Taxonomy" id="310915"/>
    <lineage>
        <taxon>Eukaryota</taxon>
        <taxon>Metazoa</taxon>
        <taxon>Chordata</taxon>
        <taxon>Craniata</taxon>
        <taxon>Vertebrata</taxon>
        <taxon>Euteleostomi</taxon>
        <taxon>Actinopterygii</taxon>
        <taxon>Neopterygii</taxon>
        <taxon>Teleostei</taxon>
        <taxon>Ostariophysi</taxon>
        <taxon>Siluriformes</taxon>
        <taxon>Pangasiidae</taxon>
        <taxon>Pangasianodon</taxon>
    </lineage>
</organism>
<proteinExistence type="predicted"/>
<feature type="signal peptide" evidence="2">
    <location>
        <begin position="1"/>
        <end position="16"/>
    </location>
</feature>
<dbReference type="EMBL" id="VFJC01000031">
    <property type="protein sequence ID" value="KAB5517135.1"/>
    <property type="molecule type" value="Genomic_DNA"/>
</dbReference>
<evidence type="ECO:0000256" key="2">
    <source>
        <dbReference type="SAM" id="SignalP"/>
    </source>
</evidence>
<comment type="caution">
    <text evidence="3">The sequence shown here is derived from an EMBL/GenBank/DDBJ whole genome shotgun (WGS) entry which is preliminary data.</text>
</comment>